<gene>
    <name evidence="3" type="ORF">AXF42_Ash011840</name>
</gene>
<dbReference type="Pfam" id="PF11961">
    <property type="entry name" value="DUF3475"/>
    <property type="match status" value="1"/>
</dbReference>
<dbReference type="EMBL" id="KZ451944">
    <property type="protein sequence ID" value="PKA59716.1"/>
    <property type="molecule type" value="Genomic_DNA"/>
</dbReference>
<evidence type="ECO:0000313" key="3">
    <source>
        <dbReference type="EMBL" id="PKA59716.1"/>
    </source>
</evidence>
<dbReference type="GO" id="GO:0045927">
    <property type="term" value="P:positive regulation of growth"/>
    <property type="evidence" value="ECO:0007669"/>
    <property type="project" value="InterPro"/>
</dbReference>
<evidence type="ECO:0000259" key="2">
    <source>
        <dbReference type="Pfam" id="PF11961"/>
    </source>
</evidence>
<dbReference type="OrthoDB" id="2018987at2759"/>
<evidence type="ECO:0008006" key="5">
    <source>
        <dbReference type="Google" id="ProtNLM"/>
    </source>
</evidence>
<dbReference type="AlphaFoldDB" id="A0A2I0AW20"/>
<name>A0A2I0AW20_9ASPA</name>
<dbReference type="PANTHER" id="PTHR31371">
    <property type="entry name" value="BNAC09G50660D PROTEIN"/>
    <property type="match status" value="1"/>
</dbReference>
<feature type="domain" description="DUF668" evidence="1">
    <location>
        <begin position="385"/>
        <end position="476"/>
    </location>
</feature>
<evidence type="ECO:0000259" key="1">
    <source>
        <dbReference type="Pfam" id="PF05003"/>
    </source>
</evidence>
<proteinExistence type="predicted"/>
<dbReference type="Proteomes" id="UP000236161">
    <property type="component" value="Unassembled WGS sequence"/>
</dbReference>
<organism evidence="3 4">
    <name type="scientific">Apostasia shenzhenica</name>
    <dbReference type="NCBI Taxonomy" id="1088818"/>
    <lineage>
        <taxon>Eukaryota</taxon>
        <taxon>Viridiplantae</taxon>
        <taxon>Streptophyta</taxon>
        <taxon>Embryophyta</taxon>
        <taxon>Tracheophyta</taxon>
        <taxon>Spermatophyta</taxon>
        <taxon>Magnoliopsida</taxon>
        <taxon>Liliopsida</taxon>
        <taxon>Asparagales</taxon>
        <taxon>Orchidaceae</taxon>
        <taxon>Apostasioideae</taxon>
        <taxon>Apostasia</taxon>
    </lineage>
</organism>
<keyword evidence="4" id="KW-1185">Reference proteome</keyword>
<dbReference type="Pfam" id="PF05003">
    <property type="entry name" value="DUF668"/>
    <property type="match status" value="1"/>
</dbReference>
<sequence length="549" mass="61768">MTKLSGESWLALVTGRGRKKAAAEREKTATIGVLTFEMASLMSKAVHLWHSLADEQIAKLRDEVLRLEGVRKLVSDDDDFLLGLALAEIMETVDALSRSVGRLGKRCADPVLQRFENVFADLIKNESDLYGLQYAGKKMERKVKKMERFIRAGAKLYQELEVLAEMEQVLRRMQGNPATRRQGISLVDFKQKVVCERQAVKCLREISVWNRTFDYIVRLLARSLFTIVARIKLVFGFHQKNADTHPKSMTQHLSRSYSVSGLLHSPVHPSDGGGRINRFASGPILIASMKSGPISLNHRVSGVRRRGTKWPVSRQPFKGCVAGGDSSSVLQSCVPIDSSSSGIHNASSSLKEEDHRDPQESIFSANVTLGIFKSRRKLLNAPPSTLAAAALALHYANVIIVIEKLATFPHLISDDARDDLYNMLPWSIRKALRMRLKSYAKNLASPVYDPDLAEEWTEAMTRILEWLAPLAHNMIKWQSDRNFEQQNLVSSTNLLLLQTLYYANQAKTEAVITELLVGLNYLWRFEKELNAKAMHQCVSSRNSDDYSQT</sequence>
<feature type="domain" description="DUF3475" evidence="2">
    <location>
        <begin position="33"/>
        <end position="89"/>
    </location>
</feature>
<protein>
    <recommendedName>
        <fullName evidence="5">DUF668 domain-containing protein</fullName>
    </recommendedName>
</protein>
<accession>A0A2I0AW20</accession>
<dbReference type="PANTHER" id="PTHR31371:SF20">
    <property type="entry name" value="OS12G0146500 PROTEIN"/>
    <property type="match status" value="1"/>
</dbReference>
<dbReference type="InterPro" id="IPR021864">
    <property type="entry name" value="DUF3475"/>
</dbReference>
<dbReference type="STRING" id="1088818.A0A2I0AW20"/>
<reference evidence="3 4" key="1">
    <citation type="journal article" date="2017" name="Nature">
        <title>The Apostasia genome and the evolution of orchids.</title>
        <authorList>
            <person name="Zhang G.Q."/>
            <person name="Liu K.W."/>
            <person name="Li Z."/>
            <person name="Lohaus R."/>
            <person name="Hsiao Y.Y."/>
            <person name="Niu S.C."/>
            <person name="Wang J.Y."/>
            <person name="Lin Y.C."/>
            <person name="Xu Q."/>
            <person name="Chen L.J."/>
            <person name="Yoshida K."/>
            <person name="Fujiwara S."/>
            <person name="Wang Z.W."/>
            <person name="Zhang Y.Q."/>
            <person name="Mitsuda N."/>
            <person name="Wang M."/>
            <person name="Liu G.H."/>
            <person name="Pecoraro L."/>
            <person name="Huang H.X."/>
            <person name="Xiao X.J."/>
            <person name="Lin M."/>
            <person name="Wu X.Y."/>
            <person name="Wu W.L."/>
            <person name="Chen Y.Y."/>
            <person name="Chang S.B."/>
            <person name="Sakamoto S."/>
            <person name="Ohme-Takagi M."/>
            <person name="Yagi M."/>
            <person name="Zeng S.J."/>
            <person name="Shen C.Y."/>
            <person name="Yeh C.M."/>
            <person name="Luo Y.B."/>
            <person name="Tsai W.C."/>
            <person name="Van de Peer Y."/>
            <person name="Liu Z.J."/>
        </authorList>
    </citation>
    <scope>NUCLEOTIDE SEQUENCE [LARGE SCALE GENOMIC DNA]</scope>
    <source>
        <strain evidence="4">cv. Shenzhen</strain>
        <tissue evidence="3">Stem</tissue>
    </source>
</reference>
<dbReference type="InterPro" id="IPR007700">
    <property type="entry name" value="DUF668"/>
</dbReference>
<evidence type="ECO:0000313" key="4">
    <source>
        <dbReference type="Proteomes" id="UP000236161"/>
    </source>
</evidence>